<accession>A0A4Y2E9T6</accession>
<comment type="caution">
    <text evidence="1">The sequence shown here is derived from an EMBL/GenBank/DDBJ whole genome shotgun (WGS) entry which is preliminary data.</text>
</comment>
<dbReference type="InterPro" id="IPR052709">
    <property type="entry name" value="Transposase-MT_Hybrid"/>
</dbReference>
<protein>
    <submittedName>
        <fullName evidence="1">Histone-lysine N-methyltransferase SETMAR</fullName>
    </submittedName>
</protein>
<keyword evidence="1" id="KW-0808">Transferase</keyword>
<dbReference type="OrthoDB" id="10017160at2759"/>
<name>A0A4Y2E9T6_ARAVE</name>
<dbReference type="Gene3D" id="3.30.420.10">
    <property type="entry name" value="Ribonuclease H-like superfamily/Ribonuclease H"/>
    <property type="match status" value="1"/>
</dbReference>
<keyword evidence="2" id="KW-1185">Reference proteome</keyword>
<gene>
    <name evidence="1" type="primary">SETMAR_84</name>
    <name evidence="1" type="ORF">AVEN_94391_1</name>
</gene>
<dbReference type="InterPro" id="IPR036397">
    <property type="entry name" value="RNaseH_sf"/>
</dbReference>
<dbReference type="EMBL" id="BGPR01000549">
    <property type="protein sequence ID" value="GBM25953.1"/>
    <property type="molecule type" value="Genomic_DNA"/>
</dbReference>
<dbReference type="GO" id="GO:0003676">
    <property type="term" value="F:nucleic acid binding"/>
    <property type="evidence" value="ECO:0007669"/>
    <property type="project" value="InterPro"/>
</dbReference>
<evidence type="ECO:0000313" key="2">
    <source>
        <dbReference type="Proteomes" id="UP000499080"/>
    </source>
</evidence>
<dbReference type="Proteomes" id="UP000499080">
    <property type="component" value="Unassembled WGS sequence"/>
</dbReference>
<dbReference type="GO" id="GO:0008168">
    <property type="term" value="F:methyltransferase activity"/>
    <property type="evidence" value="ECO:0007669"/>
    <property type="project" value="UniProtKB-KW"/>
</dbReference>
<reference evidence="1 2" key="1">
    <citation type="journal article" date="2019" name="Sci. Rep.">
        <title>Orb-weaving spider Araneus ventricosus genome elucidates the spidroin gene catalogue.</title>
        <authorList>
            <person name="Kono N."/>
            <person name="Nakamura H."/>
            <person name="Ohtoshi R."/>
            <person name="Moran D.A.P."/>
            <person name="Shinohara A."/>
            <person name="Yoshida Y."/>
            <person name="Fujiwara M."/>
            <person name="Mori M."/>
            <person name="Tomita M."/>
            <person name="Arakawa K."/>
        </authorList>
    </citation>
    <scope>NUCLEOTIDE SEQUENCE [LARGE SCALE GENOMIC DNA]</scope>
</reference>
<dbReference type="AlphaFoldDB" id="A0A4Y2E9T6"/>
<keyword evidence="1" id="KW-0489">Methyltransferase</keyword>
<dbReference type="GO" id="GO:0032259">
    <property type="term" value="P:methylation"/>
    <property type="evidence" value="ECO:0007669"/>
    <property type="project" value="UniProtKB-KW"/>
</dbReference>
<evidence type="ECO:0000313" key="1">
    <source>
        <dbReference type="EMBL" id="GBM25953.1"/>
    </source>
</evidence>
<dbReference type="PANTHER" id="PTHR46060:SF1">
    <property type="entry name" value="MARINER MOS1 TRANSPOSASE-LIKE PROTEIN"/>
    <property type="match status" value="1"/>
</dbReference>
<dbReference type="PANTHER" id="PTHR46060">
    <property type="entry name" value="MARINER MOS1 TRANSPOSASE-LIKE PROTEIN"/>
    <property type="match status" value="1"/>
</dbReference>
<organism evidence="1 2">
    <name type="scientific">Araneus ventricosus</name>
    <name type="common">Orbweaver spider</name>
    <name type="synonym">Epeira ventricosa</name>
    <dbReference type="NCBI Taxonomy" id="182803"/>
    <lineage>
        <taxon>Eukaryota</taxon>
        <taxon>Metazoa</taxon>
        <taxon>Ecdysozoa</taxon>
        <taxon>Arthropoda</taxon>
        <taxon>Chelicerata</taxon>
        <taxon>Arachnida</taxon>
        <taxon>Araneae</taxon>
        <taxon>Araneomorphae</taxon>
        <taxon>Entelegynae</taxon>
        <taxon>Araneoidea</taxon>
        <taxon>Araneidae</taxon>
        <taxon>Araneus</taxon>
    </lineage>
</organism>
<sequence>MLPPSGRCVMLFTFFKWKVRLWKAISAAISYQTLRRSRRAILTSGDVFIHDNARPHSAIVTQQLLEQFKWDVCDHPAYSPDLATSDFHLFPELKNSLGGQSFQKNEEIQSSIKAHLTSLAATFFEEGIGNLVYRYDKYLNVHGDYVEK</sequence>
<proteinExistence type="predicted"/>